<dbReference type="EMBL" id="AP022560">
    <property type="protein sequence ID" value="BBX03586.1"/>
    <property type="molecule type" value="Genomic_DNA"/>
</dbReference>
<accession>A0AAD1M8J4</accession>
<protein>
    <recommendedName>
        <fullName evidence="3">FAD-binding protein</fullName>
    </recommendedName>
</protein>
<reference evidence="1 2" key="1">
    <citation type="journal article" date="2019" name="Emerg. Microbes Infect.">
        <title>Comprehensive subspecies identification of 175 nontuberculous mycobacteria species based on 7547 genomic profiles.</title>
        <authorList>
            <person name="Matsumoto Y."/>
            <person name="Kinjo T."/>
            <person name="Motooka D."/>
            <person name="Nabeya D."/>
            <person name="Jung N."/>
            <person name="Uechi K."/>
            <person name="Horii T."/>
            <person name="Iida T."/>
            <person name="Fujita J."/>
            <person name="Nakamura S."/>
        </authorList>
    </citation>
    <scope>NUCLEOTIDE SEQUENCE [LARGE SCALE GENOMIC DNA]</scope>
    <source>
        <strain evidence="1 2">JCM 6375</strain>
    </source>
</reference>
<dbReference type="AlphaFoldDB" id="A0AAD1M8J4"/>
<dbReference type="Gene3D" id="3.50.50.60">
    <property type="entry name" value="FAD/NAD(P)-binding domain"/>
    <property type="match status" value="1"/>
</dbReference>
<dbReference type="RefSeq" id="WP_083150332.1">
    <property type="nucleotide sequence ID" value="NZ_AP022560.1"/>
</dbReference>
<dbReference type="InterPro" id="IPR036188">
    <property type="entry name" value="FAD/NAD-bd_sf"/>
</dbReference>
<dbReference type="KEGG" id="mmor:MMOR_45220"/>
<proteinExistence type="predicted"/>
<dbReference type="SUPFAM" id="SSF51905">
    <property type="entry name" value="FAD/NAD(P)-binding domain"/>
    <property type="match status" value="1"/>
</dbReference>
<evidence type="ECO:0008006" key="3">
    <source>
        <dbReference type="Google" id="ProtNLM"/>
    </source>
</evidence>
<keyword evidence="2" id="KW-1185">Reference proteome</keyword>
<name>A0AAD1M8J4_9MYCO</name>
<gene>
    <name evidence="1" type="ORF">MMOR_45220</name>
</gene>
<evidence type="ECO:0000313" key="2">
    <source>
        <dbReference type="Proteomes" id="UP000466681"/>
    </source>
</evidence>
<organism evidence="1 2">
    <name type="scientific">Mycolicibacterium moriokaense</name>
    <dbReference type="NCBI Taxonomy" id="39691"/>
    <lineage>
        <taxon>Bacteria</taxon>
        <taxon>Bacillati</taxon>
        <taxon>Actinomycetota</taxon>
        <taxon>Actinomycetes</taxon>
        <taxon>Mycobacteriales</taxon>
        <taxon>Mycobacteriaceae</taxon>
        <taxon>Mycolicibacterium</taxon>
    </lineage>
</organism>
<evidence type="ECO:0000313" key="1">
    <source>
        <dbReference type="EMBL" id="BBX03586.1"/>
    </source>
</evidence>
<sequence>MNWDLDVDVVCTGFGVAGLASAVAVFDLGATVFATASLGIGTTADASAIPAERLNLWDPADFADTATSAYLAALSSDVGLVRQHARSADVPISVVRDVPAEAGHTIAPFVGARLRDWAARCLASPYGFLHTRLSDFGTTTQRIADGERIEVAEIGSMSPDDCAGGSVFDWVAVQAHDRGIQLQPDCTLQRLVIEDGDAVGAVFDTPLGELAVHARYGITIATSNPRLDTIAPQRVRAGGADVKVCLVGRQASRFGRLELITSEPLASRPMSPCRPDIRQVHAGLRQTRGQTPVARCAWGDGYPSVGR</sequence>
<dbReference type="Proteomes" id="UP000466681">
    <property type="component" value="Chromosome"/>
</dbReference>